<evidence type="ECO:0000256" key="2">
    <source>
        <dbReference type="ARBA" id="ARBA00004613"/>
    </source>
</evidence>
<accession>A0A9P6IX77</accession>
<proteinExistence type="predicted"/>
<organism evidence="5 6">
    <name type="scientific">Mortierella alpina</name>
    <name type="common">Oleaginous fungus</name>
    <name type="synonym">Mortierella renispora</name>
    <dbReference type="NCBI Taxonomy" id="64518"/>
    <lineage>
        <taxon>Eukaryota</taxon>
        <taxon>Fungi</taxon>
        <taxon>Fungi incertae sedis</taxon>
        <taxon>Mucoromycota</taxon>
        <taxon>Mortierellomycotina</taxon>
        <taxon>Mortierellomycetes</taxon>
        <taxon>Mortierellales</taxon>
        <taxon>Mortierellaceae</taxon>
        <taxon>Mortierella</taxon>
    </lineage>
</organism>
<evidence type="ECO:0000256" key="3">
    <source>
        <dbReference type="ARBA" id="ARBA00022525"/>
    </source>
</evidence>
<dbReference type="OrthoDB" id="2304312at2759"/>
<gene>
    <name evidence="5" type="ORF">BGZ70_000791</name>
</gene>
<dbReference type="EMBL" id="JAAAHY010001162">
    <property type="protein sequence ID" value="KAF9951961.1"/>
    <property type="molecule type" value="Genomic_DNA"/>
</dbReference>
<name>A0A9P6IX77_MORAP</name>
<sequence length="220" mass="24010">MTDNLLTLFCLVDGEATSNAFPVSASTTTTVGELKDLIKAKKAIDFQDVDADKLTLSRVNIPIIDDDDETPIALDHVNKSDKKKLGPATRLSKVFPEELPEETVHIIIQRPPPQVHAPVPIRASTPLPGYLSDDSRPGTPLSGDLHVDIKKITDKFFAPGPIANFLDAFVKGEKALPTTSGSIRGLPRAWRRGFGKGPSSLRRFVFYLDTKVLIDPDEDG</sequence>
<dbReference type="Proteomes" id="UP000738359">
    <property type="component" value="Unassembled WGS sequence"/>
</dbReference>
<dbReference type="Pfam" id="PF20147">
    <property type="entry name" value="Crinkler"/>
    <property type="match status" value="1"/>
</dbReference>
<comment type="caution">
    <text evidence="5">The sequence shown here is derived from an EMBL/GenBank/DDBJ whole genome shotgun (WGS) entry which is preliminary data.</text>
</comment>
<dbReference type="InterPro" id="IPR045379">
    <property type="entry name" value="Crinkler_N"/>
</dbReference>
<evidence type="ECO:0000259" key="4">
    <source>
        <dbReference type="Pfam" id="PF20147"/>
    </source>
</evidence>
<dbReference type="AlphaFoldDB" id="A0A9P6IX77"/>
<comment type="subcellular location">
    <subcellularLocation>
        <location evidence="1">Host cell</location>
    </subcellularLocation>
    <subcellularLocation>
        <location evidence="2">Secreted</location>
    </subcellularLocation>
</comment>
<keyword evidence="3" id="KW-0964">Secreted</keyword>
<reference evidence="5" key="1">
    <citation type="journal article" date="2020" name="Fungal Divers.">
        <title>Resolving the Mortierellaceae phylogeny through synthesis of multi-gene phylogenetics and phylogenomics.</title>
        <authorList>
            <person name="Vandepol N."/>
            <person name="Liber J."/>
            <person name="Desiro A."/>
            <person name="Na H."/>
            <person name="Kennedy M."/>
            <person name="Barry K."/>
            <person name="Grigoriev I.V."/>
            <person name="Miller A.N."/>
            <person name="O'Donnell K."/>
            <person name="Stajich J.E."/>
            <person name="Bonito G."/>
        </authorList>
    </citation>
    <scope>NUCLEOTIDE SEQUENCE</scope>
    <source>
        <strain evidence="5">CK1249</strain>
    </source>
</reference>
<feature type="domain" description="Crinkler effector protein N-terminal" evidence="4">
    <location>
        <begin position="6"/>
        <end position="109"/>
    </location>
</feature>
<dbReference type="GO" id="GO:0005576">
    <property type="term" value="C:extracellular region"/>
    <property type="evidence" value="ECO:0007669"/>
    <property type="project" value="UniProtKB-SubCell"/>
</dbReference>
<evidence type="ECO:0000313" key="6">
    <source>
        <dbReference type="Proteomes" id="UP000738359"/>
    </source>
</evidence>
<evidence type="ECO:0000313" key="5">
    <source>
        <dbReference type="EMBL" id="KAF9951961.1"/>
    </source>
</evidence>
<dbReference type="GO" id="GO:0043657">
    <property type="term" value="C:host cell"/>
    <property type="evidence" value="ECO:0007669"/>
    <property type="project" value="UniProtKB-SubCell"/>
</dbReference>
<keyword evidence="6" id="KW-1185">Reference proteome</keyword>
<protein>
    <recommendedName>
        <fullName evidence="4">Crinkler effector protein N-terminal domain-containing protein</fullName>
    </recommendedName>
</protein>
<evidence type="ECO:0000256" key="1">
    <source>
        <dbReference type="ARBA" id="ARBA00004340"/>
    </source>
</evidence>